<dbReference type="InterPro" id="IPR036388">
    <property type="entry name" value="WH-like_DNA-bd_sf"/>
</dbReference>
<dbReference type="NCBIfam" id="TIGR00589">
    <property type="entry name" value="ogt"/>
    <property type="match status" value="1"/>
</dbReference>
<feature type="domain" description="Methylated-DNA-[protein]-cysteine S-methyltransferase DNA binding" evidence="2">
    <location>
        <begin position="127"/>
        <end position="204"/>
    </location>
</feature>
<protein>
    <submittedName>
        <fullName evidence="3">Methylated-DNA--[protein]-cysteine S-methyltransferase</fullName>
        <ecNumber evidence="3">2.1.1.63</ecNumber>
    </submittedName>
</protein>
<dbReference type="InterPro" id="IPR014048">
    <property type="entry name" value="MethylDNA_cys_MeTrfase_DNA-bd"/>
</dbReference>
<dbReference type="InterPro" id="IPR036631">
    <property type="entry name" value="MGMT_N_sf"/>
</dbReference>
<dbReference type="Proteomes" id="UP001589828">
    <property type="component" value="Unassembled WGS sequence"/>
</dbReference>
<dbReference type="GO" id="GO:0003908">
    <property type="term" value="F:methylated-DNA-[protein]-cysteine S-methyltransferase activity"/>
    <property type="evidence" value="ECO:0007669"/>
    <property type="project" value="UniProtKB-EC"/>
</dbReference>
<dbReference type="PANTHER" id="PTHR10815">
    <property type="entry name" value="METHYLATED-DNA--PROTEIN-CYSTEINE METHYLTRANSFERASE"/>
    <property type="match status" value="1"/>
</dbReference>
<accession>A0ABV6L0K5</accession>
<dbReference type="Gene3D" id="1.10.10.10">
    <property type="entry name" value="Winged helix-like DNA-binding domain superfamily/Winged helix DNA-binding domain"/>
    <property type="match status" value="1"/>
</dbReference>
<evidence type="ECO:0000259" key="2">
    <source>
        <dbReference type="Pfam" id="PF01035"/>
    </source>
</evidence>
<dbReference type="CDD" id="cd06445">
    <property type="entry name" value="ATase"/>
    <property type="match status" value="1"/>
</dbReference>
<keyword evidence="3" id="KW-0808">Transferase</keyword>
<dbReference type="EC" id="2.1.1.63" evidence="3"/>
<comment type="caution">
    <text evidence="3">The sequence shown here is derived from an EMBL/GenBank/DDBJ whole genome shotgun (WGS) entry which is preliminary data.</text>
</comment>
<keyword evidence="4" id="KW-1185">Reference proteome</keyword>
<evidence type="ECO:0000313" key="4">
    <source>
        <dbReference type="Proteomes" id="UP001589828"/>
    </source>
</evidence>
<keyword evidence="1" id="KW-0227">DNA damage</keyword>
<dbReference type="RefSeq" id="WP_377020683.1">
    <property type="nucleotide sequence ID" value="NZ_JBHLTS010000004.1"/>
</dbReference>
<dbReference type="InterPro" id="IPR036217">
    <property type="entry name" value="MethylDNA_cys_MeTrfase_DNAb"/>
</dbReference>
<dbReference type="SUPFAM" id="SSF53155">
    <property type="entry name" value="Methylated DNA-protein cysteine methyltransferase domain"/>
    <property type="match status" value="1"/>
</dbReference>
<dbReference type="PANTHER" id="PTHR10815:SF13">
    <property type="entry name" value="METHYLATED-DNA--PROTEIN-CYSTEINE METHYLTRANSFERASE"/>
    <property type="match status" value="1"/>
</dbReference>
<gene>
    <name evidence="3" type="ORF">ACFFGT_01310</name>
</gene>
<proteinExistence type="predicted"/>
<dbReference type="Gene3D" id="3.30.160.70">
    <property type="entry name" value="Methylated DNA-protein cysteine methyltransferase domain"/>
    <property type="match status" value="1"/>
</dbReference>
<reference evidence="3 4" key="1">
    <citation type="submission" date="2024-09" db="EMBL/GenBank/DDBJ databases">
        <authorList>
            <person name="Sun Q."/>
            <person name="Mori K."/>
        </authorList>
    </citation>
    <scope>NUCLEOTIDE SEQUENCE [LARGE SCALE GENOMIC DNA]</scope>
    <source>
        <strain evidence="3 4">NCAIM B.02415</strain>
    </source>
</reference>
<keyword evidence="3" id="KW-0489">Methyltransferase</keyword>
<dbReference type="Pfam" id="PF01035">
    <property type="entry name" value="DNA_binding_1"/>
    <property type="match status" value="1"/>
</dbReference>
<sequence length="217" mass="24036">MEINELTQQDTLLTKPAILNRVEQTTLLTANEGFIIADWKPEDTGLPISWQIRDTLVGEALIAATNKGICFLGFTNNDTAFALADLQRRFPTSKLIKEETARVEEGFAYLNQPEINLPVHLHLKGTAFQLTVWKKLALIPFGGITTYAALAGNTRNARATGTAVGANPVSYILPCHRAVRSDGSFDRYYWGNNIKRELLAYEGVSMETSVNDKLAIH</sequence>
<dbReference type="GO" id="GO:0032259">
    <property type="term" value="P:methylation"/>
    <property type="evidence" value="ECO:0007669"/>
    <property type="project" value="UniProtKB-KW"/>
</dbReference>
<organism evidence="3 4">
    <name type="scientific">Mucilaginibacter angelicae</name>
    <dbReference type="NCBI Taxonomy" id="869718"/>
    <lineage>
        <taxon>Bacteria</taxon>
        <taxon>Pseudomonadati</taxon>
        <taxon>Bacteroidota</taxon>
        <taxon>Sphingobacteriia</taxon>
        <taxon>Sphingobacteriales</taxon>
        <taxon>Sphingobacteriaceae</taxon>
        <taxon>Mucilaginibacter</taxon>
    </lineage>
</organism>
<dbReference type="EMBL" id="JBHLTS010000004">
    <property type="protein sequence ID" value="MFC0512807.1"/>
    <property type="molecule type" value="Genomic_DNA"/>
</dbReference>
<dbReference type="SUPFAM" id="SSF46767">
    <property type="entry name" value="Methylated DNA-protein cysteine methyltransferase, C-terminal domain"/>
    <property type="match status" value="1"/>
</dbReference>
<name>A0ABV6L0K5_9SPHI</name>
<evidence type="ECO:0000313" key="3">
    <source>
        <dbReference type="EMBL" id="MFC0512807.1"/>
    </source>
</evidence>
<evidence type="ECO:0000256" key="1">
    <source>
        <dbReference type="ARBA" id="ARBA00022763"/>
    </source>
</evidence>